<proteinExistence type="predicted"/>
<gene>
    <name evidence="1" type="ORF">GCM10010412_023350</name>
</gene>
<organism evidence="1 2">
    <name type="scientific">Nonomuraea recticatena</name>
    <dbReference type="NCBI Taxonomy" id="46178"/>
    <lineage>
        <taxon>Bacteria</taxon>
        <taxon>Bacillati</taxon>
        <taxon>Actinomycetota</taxon>
        <taxon>Actinomycetes</taxon>
        <taxon>Streptosporangiales</taxon>
        <taxon>Streptosporangiaceae</taxon>
        <taxon>Nonomuraea</taxon>
    </lineage>
</organism>
<reference evidence="2" key="1">
    <citation type="journal article" date="2019" name="Int. J. Syst. Evol. Microbiol.">
        <title>The Global Catalogue of Microorganisms (GCM) 10K type strain sequencing project: providing services to taxonomists for standard genome sequencing and annotation.</title>
        <authorList>
            <consortium name="The Broad Institute Genomics Platform"/>
            <consortium name="The Broad Institute Genome Sequencing Center for Infectious Disease"/>
            <person name="Wu L."/>
            <person name="Ma J."/>
        </authorList>
    </citation>
    <scope>NUCLEOTIDE SEQUENCE [LARGE SCALE GENOMIC DNA]</scope>
    <source>
        <strain evidence="2">JCM 6835</strain>
    </source>
</reference>
<keyword evidence="2" id="KW-1185">Reference proteome</keyword>
<sequence>MRGPCRWHGPLTRAGRFPLSESALTAYVDALPEKESWTFEERRAGLFTITGARRWQGVVQLTTGDGGLLVSCGLARAPADRLADVEASEIEHLTGDWYATCLDLD</sequence>
<dbReference type="EMBL" id="BAAATE010000005">
    <property type="protein sequence ID" value="GAA2654543.1"/>
    <property type="molecule type" value="Genomic_DNA"/>
</dbReference>
<name>A0ABP6DWZ8_9ACTN</name>
<dbReference type="RefSeq" id="WP_346145790.1">
    <property type="nucleotide sequence ID" value="NZ_BAAATE010000005.1"/>
</dbReference>
<evidence type="ECO:0000313" key="2">
    <source>
        <dbReference type="Proteomes" id="UP001501666"/>
    </source>
</evidence>
<accession>A0ABP6DWZ8</accession>
<evidence type="ECO:0000313" key="1">
    <source>
        <dbReference type="EMBL" id="GAA2654543.1"/>
    </source>
</evidence>
<dbReference type="Proteomes" id="UP001501666">
    <property type="component" value="Unassembled WGS sequence"/>
</dbReference>
<comment type="caution">
    <text evidence="1">The sequence shown here is derived from an EMBL/GenBank/DDBJ whole genome shotgun (WGS) entry which is preliminary data.</text>
</comment>
<protein>
    <submittedName>
        <fullName evidence="1">Uncharacterized protein</fullName>
    </submittedName>
</protein>